<dbReference type="OrthoDB" id="9803224at2"/>
<sequence>MSLVKIVDKPIDVDTLTKSLIHNEFGGVDIFLGNIRQYTDDIETEKIEYTTYKSMAEKEMQKLADIVLAKGMDVVMVHRVGELQLGDVAVFIGVSAPHRAEAFENCQMLIDQLKHTVPIWKKEYDKDKIRWGGLEE</sequence>
<dbReference type="InterPro" id="IPR003448">
    <property type="entry name" value="Mopterin_biosynth_MoaE"/>
</dbReference>
<proteinExistence type="predicted"/>
<dbReference type="AlphaFoldDB" id="A0A0H4QHF0"/>
<dbReference type="PATRIC" id="fig|1007676.4.peg.2036"/>
<dbReference type="SUPFAM" id="SSF54690">
    <property type="entry name" value="Molybdopterin synthase subunit MoaE"/>
    <property type="match status" value="1"/>
</dbReference>
<dbReference type="Gene3D" id="3.90.1170.40">
    <property type="entry name" value="Molybdopterin biosynthesis MoaE subunit"/>
    <property type="match status" value="1"/>
</dbReference>
<dbReference type="STRING" id="1007676.ABM34_10060"/>
<evidence type="ECO:0000313" key="2">
    <source>
        <dbReference type="Proteomes" id="UP000036106"/>
    </source>
</evidence>
<dbReference type="Proteomes" id="UP000036106">
    <property type="component" value="Chromosome"/>
</dbReference>
<dbReference type="RefSeq" id="WP_048705465.1">
    <property type="nucleotide sequence ID" value="NZ_CP012034.1"/>
</dbReference>
<dbReference type="GO" id="GO:0006777">
    <property type="term" value="P:Mo-molybdopterin cofactor biosynthetic process"/>
    <property type="evidence" value="ECO:0007669"/>
    <property type="project" value="InterPro"/>
</dbReference>
<keyword evidence="2" id="KW-1185">Reference proteome</keyword>
<dbReference type="Pfam" id="PF02391">
    <property type="entry name" value="MoaE"/>
    <property type="match status" value="1"/>
</dbReference>
<name>A0A0H4QHF0_9LACO</name>
<protein>
    <submittedName>
        <fullName evidence="1">Molybdenum cofactor biosynthesis protein E</fullName>
    </submittedName>
</protein>
<organism evidence="1 2">
    <name type="scientific">Companilactobacillus ginsenosidimutans</name>
    <dbReference type="NCBI Taxonomy" id="1007676"/>
    <lineage>
        <taxon>Bacteria</taxon>
        <taxon>Bacillati</taxon>
        <taxon>Bacillota</taxon>
        <taxon>Bacilli</taxon>
        <taxon>Lactobacillales</taxon>
        <taxon>Lactobacillaceae</taxon>
        <taxon>Companilactobacillus</taxon>
    </lineage>
</organism>
<evidence type="ECO:0000313" key="1">
    <source>
        <dbReference type="EMBL" id="AKP67839.1"/>
    </source>
</evidence>
<reference evidence="2" key="1">
    <citation type="submission" date="2015-07" db="EMBL/GenBank/DDBJ databases">
        <title>Lactobacillus ginsenosidimutans/EMML 3141/ whole genome sequencing.</title>
        <authorList>
            <person name="Kim M.K."/>
            <person name="Im W.-T."/>
            <person name="Srinivasan S."/>
            <person name="Lee J.-J."/>
        </authorList>
    </citation>
    <scope>NUCLEOTIDE SEQUENCE [LARGE SCALE GENOMIC DNA]</scope>
    <source>
        <strain evidence="2">EMML 3041</strain>
    </source>
</reference>
<accession>A0A0H4QHF0</accession>
<dbReference type="InterPro" id="IPR036563">
    <property type="entry name" value="MoaE_sf"/>
</dbReference>
<dbReference type="KEGG" id="lgn:ABM34_10060"/>
<dbReference type="CDD" id="cd00756">
    <property type="entry name" value="MoaE"/>
    <property type="match status" value="1"/>
</dbReference>
<dbReference type="EMBL" id="CP012034">
    <property type="protein sequence ID" value="AKP67839.1"/>
    <property type="molecule type" value="Genomic_DNA"/>
</dbReference>
<dbReference type="PANTHER" id="PTHR23404">
    <property type="entry name" value="MOLYBDOPTERIN SYNTHASE RELATED"/>
    <property type="match status" value="1"/>
</dbReference>
<gene>
    <name evidence="1" type="ORF">ABM34_10060</name>
</gene>